<dbReference type="AlphaFoldDB" id="A0A1X6NT95"/>
<keyword evidence="2 4" id="KW-0853">WD repeat</keyword>
<keyword evidence="7" id="KW-1185">Reference proteome</keyword>
<dbReference type="PROSITE" id="PS50082">
    <property type="entry name" value="WD_REPEATS_2"/>
    <property type="match status" value="2"/>
</dbReference>
<dbReference type="GO" id="GO:0006364">
    <property type="term" value="P:rRNA processing"/>
    <property type="evidence" value="ECO:0007669"/>
    <property type="project" value="InterPro"/>
</dbReference>
<name>A0A1X6NT95_PORUM</name>
<protein>
    <recommendedName>
        <fullName evidence="8">Anaphase-promoting complex subunit 4 WD40 domain-containing protein</fullName>
    </recommendedName>
</protein>
<evidence type="ECO:0000256" key="4">
    <source>
        <dbReference type="PROSITE-ProRule" id="PRU00221"/>
    </source>
</evidence>
<accession>A0A1X6NT95</accession>
<dbReference type="Proteomes" id="UP000218209">
    <property type="component" value="Unassembled WGS sequence"/>
</dbReference>
<evidence type="ECO:0000256" key="3">
    <source>
        <dbReference type="ARBA" id="ARBA00022737"/>
    </source>
</evidence>
<keyword evidence="3" id="KW-0677">Repeat</keyword>
<feature type="compositionally biased region" description="Low complexity" evidence="5">
    <location>
        <begin position="31"/>
        <end position="52"/>
    </location>
</feature>
<feature type="region of interest" description="Disordered" evidence="5">
    <location>
        <begin position="574"/>
        <end position="661"/>
    </location>
</feature>
<keyword evidence="1" id="KW-0597">Phosphoprotein</keyword>
<dbReference type="EMBL" id="KV919106">
    <property type="protein sequence ID" value="OSX71821.1"/>
    <property type="molecule type" value="Genomic_DNA"/>
</dbReference>
<dbReference type="InterPro" id="IPR044285">
    <property type="entry name" value="PWP1"/>
</dbReference>
<dbReference type="PROSITE" id="PS50294">
    <property type="entry name" value="WD_REPEATS_REGION"/>
    <property type="match status" value="2"/>
</dbReference>
<feature type="region of interest" description="Disordered" evidence="5">
    <location>
        <begin position="1"/>
        <end position="68"/>
    </location>
</feature>
<evidence type="ECO:0000256" key="2">
    <source>
        <dbReference type="ARBA" id="ARBA00022574"/>
    </source>
</evidence>
<dbReference type="InterPro" id="IPR019775">
    <property type="entry name" value="WD40_repeat_CS"/>
</dbReference>
<feature type="compositionally biased region" description="Gly residues" evidence="5">
    <location>
        <begin position="600"/>
        <end position="613"/>
    </location>
</feature>
<dbReference type="OrthoDB" id="270624at2759"/>
<sequence>MLSAVCWVPPGRSRTDLPADAGSVPPPPPNDTGDAAPDAGATDPASKGAADTTGDDANDAVLTSDTDEDAVDVSDVLSSGVEALALYQSNADDPVLSAAAAPGEDPDAVYDEEELGDVLLRPTDALVIAAVAEEDASLLAFHVVEAAVAYGDDGTAIIDTDDEEGAVGPDGQKAVEEPYVPHSYVHHDLILPAFPLATAWTDGRVGGAPAGGSYVAVGSFGPAIDVFDVNALDSLEAVVTLGGYAPERTPAAGGAPPRRRRRAGATAAAAAAAATAASSTARLVDGSHTGAVMALDWHPTQREYLASGSADGTVKVWDAETGVASTTLGHHADKVQAVAWSPTDEAGLLTAAFDGRVTVVDVRAPPALPGGGGRAIRLPADVEAAAWLGGGAGEDGLPPAGTAVAVTTEDGELALHDVRKLGGGGGKTKKGKTRAQPTLLASVAAHTGAATALAQSAALPGLLVTGGTDKLVRVWDAAALIAGGRAAAKAAAPPPPPLWESDVHAGAVFSAALLPPAPPGVSLAADAPAAAGVSPFVLAVGGAKGALVLTDLAVASDAVRGRWGGVLSPDLRSAAERRAARNARVGGRIATARARRRARGGGGGGAGGGGEGGEGADDDAALSSSEAGDSESEGDDDSDAGAGLDDETGSEMEDEGMDEQN</sequence>
<dbReference type="GO" id="GO:0005634">
    <property type="term" value="C:nucleus"/>
    <property type="evidence" value="ECO:0007669"/>
    <property type="project" value="TreeGrafter"/>
</dbReference>
<dbReference type="InterPro" id="IPR015943">
    <property type="entry name" value="WD40/YVTN_repeat-like_dom_sf"/>
</dbReference>
<dbReference type="SUPFAM" id="SSF50978">
    <property type="entry name" value="WD40 repeat-like"/>
    <property type="match status" value="1"/>
</dbReference>
<feature type="repeat" description="WD" evidence="4">
    <location>
        <begin position="443"/>
        <end position="476"/>
    </location>
</feature>
<gene>
    <name evidence="6" type="ORF">BU14_0499s0003</name>
</gene>
<feature type="compositionally biased region" description="Low complexity" evidence="5">
    <location>
        <begin position="582"/>
        <end position="592"/>
    </location>
</feature>
<evidence type="ECO:0000256" key="5">
    <source>
        <dbReference type="SAM" id="MobiDB-lite"/>
    </source>
</evidence>
<reference evidence="6 7" key="1">
    <citation type="submission" date="2017-03" db="EMBL/GenBank/DDBJ databases">
        <title>WGS assembly of Porphyra umbilicalis.</title>
        <authorList>
            <person name="Brawley S.H."/>
            <person name="Blouin N.A."/>
            <person name="Ficko-Blean E."/>
            <person name="Wheeler G.L."/>
            <person name="Lohr M."/>
            <person name="Goodson H.V."/>
            <person name="Jenkins J.W."/>
            <person name="Blaby-Haas C.E."/>
            <person name="Helliwell K.E."/>
            <person name="Chan C."/>
            <person name="Marriage T."/>
            <person name="Bhattacharya D."/>
            <person name="Klein A.S."/>
            <person name="Badis Y."/>
            <person name="Brodie J."/>
            <person name="Cao Y."/>
            <person name="Collen J."/>
            <person name="Dittami S.M."/>
            <person name="Gachon C.M."/>
            <person name="Green B.R."/>
            <person name="Karpowicz S."/>
            <person name="Kim J.W."/>
            <person name="Kudahl U."/>
            <person name="Lin S."/>
            <person name="Michel G."/>
            <person name="Mittag M."/>
            <person name="Olson B.J."/>
            <person name="Pangilinan J."/>
            <person name="Peng Y."/>
            <person name="Qiu H."/>
            <person name="Shu S."/>
            <person name="Singer J.T."/>
            <person name="Smith A.G."/>
            <person name="Sprecher B.N."/>
            <person name="Wagner V."/>
            <person name="Wang W."/>
            <person name="Wang Z.-Y."/>
            <person name="Yan J."/>
            <person name="Yarish C."/>
            <person name="Zoeuner-Riek S."/>
            <person name="Zhuang Y."/>
            <person name="Zou Y."/>
            <person name="Lindquist E.A."/>
            <person name="Grimwood J."/>
            <person name="Barry K."/>
            <person name="Rokhsar D.S."/>
            <person name="Schmutz J."/>
            <person name="Stiller J.W."/>
            <person name="Grossman A.R."/>
            <person name="Prochnik S.E."/>
        </authorList>
    </citation>
    <scope>NUCLEOTIDE SEQUENCE [LARGE SCALE GENOMIC DNA]</scope>
    <source>
        <strain evidence="6">4086291</strain>
    </source>
</reference>
<evidence type="ECO:0000256" key="1">
    <source>
        <dbReference type="ARBA" id="ARBA00022553"/>
    </source>
</evidence>
<dbReference type="PROSITE" id="PS00678">
    <property type="entry name" value="WD_REPEATS_1"/>
    <property type="match status" value="1"/>
</dbReference>
<dbReference type="InterPro" id="IPR036322">
    <property type="entry name" value="WD40_repeat_dom_sf"/>
</dbReference>
<dbReference type="PANTHER" id="PTHR14091:SF0">
    <property type="entry name" value="PERIODIC TRYPTOPHAN PROTEIN 1 HOMOLOG"/>
    <property type="match status" value="1"/>
</dbReference>
<evidence type="ECO:0000313" key="7">
    <source>
        <dbReference type="Proteomes" id="UP000218209"/>
    </source>
</evidence>
<feature type="compositionally biased region" description="Acidic residues" evidence="5">
    <location>
        <begin position="628"/>
        <end position="661"/>
    </location>
</feature>
<evidence type="ECO:0000313" key="6">
    <source>
        <dbReference type="EMBL" id="OSX71821.1"/>
    </source>
</evidence>
<evidence type="ECO:0008006" key="8">
    <source>
        <dbReference type="Google" id="ProtNLM"/>
    </source>
</evidence>
<dbReference type="InterPro" id="IPR001680">
    <property type="entry name" value="WD40_rpt"/>
</dbReference>
<dbReference type="Gene3D" id="2.130.10.10">
    <property type="entry name" value="YVTN repeat-like/Quinoprotein amine dehydrogenase"/>
    <property type="match status" value="2"/>
</dbReference>
<organism evidence="6 7">
    <name type="scientific">Porphyra umbilicalis</name>
    <name type="common">Purple laver</name>
    <name type="synonym">Red alga</name>
    <dbReference type="NCBI Taxonomy" id="2786"/>
    <lineage>
        <taxon>Eukaryota</taxon>
        <taxon>Rhodophyta</taxon>
        <taxon>Bangiophyceae</taxon>
        <taxon>Bangiales</taxon>
        <taxon>Bangiaceae</taxon>
        <taxon>Porphyra</taxon>
    </lineage>
</organism>
<feature type="repeat" description="WD" evidence="4">
    <location>
        <begin position="285"/>
        <end position="327"/>
    </location>
</feature>
<proteinExistence type="predicted"/>
<dbReference type="SMART" id="SM00320">
    <property type="entry name" value="WD40"/>
    <property type="match status" value="3"/>
</dbReference>
<dbReference type="PANTHER" id="PTHR14091">
    <property type="entry name" value="PERIODIC TRYPTOPHAN PROTEIN 1"/>
    <property type="match status" value="1"/>
</dbReference>
<dbReference type="Pfam" id="PF00400">
    <property type="entry name" value="WD40"/>
    <property type="match status" value="3"/>
</dbReference>